<name>A0A645CMI0_9ZZZZ</name>
<comment type="caution">
    <text evidence="1">The sequence shown here is derived from an EMBL/GenBank/DDBJ whole genome shotgun (WGS) entry which is preliminary data.</text>
</comment>
<sequence length="106" mass="12640">MGFHALHFLTDGRYLMYIHCIFRQCMFFKQFLKCLSVKGVVYNFIQAGFYIRIVAVTDSLYEEIAQRSIVKCDLSQYVKHFTLESFPFLFQFFKETLEHHSFACLP</sequence>
<proteinExistence type="predicted"/>
<protein>
    <submittedName>
        <fullName evidence="1">Uncharacterized protein</fullName>
    </submittedName>
</protein>
<gene>
    <name evidence="1" type="ORF">SDC9_125164</name>
</gene>
<evidence type="ECO:0000313" key="1">
    <source>
        <dbReference type="EMBL" id="MPM78153.1"/>
    </source>
</evidence>
<dbReference type="AlphaFoldDB" id="A0A645CMI0"/>
<organism evidence="1">
    <name type="scientific">bioreactor metagenome</name>
    <dbReference type="NCBI Taxonomy" id="1076179"/>
    <lineage>
        <taxon>unclassified sequences</taxon>
        <taxon>metagenomes</taxon>
        <taxon>ecological metagenomes</taxon>
    </lineage>
</organism>
<accession>A0A645CMI0</accession>
<dbReference type="EMBL" id="VSSQ01028430">
    <property type="protein sequence ID" value="MPM78153.1"/>
    <property type="molecule type" value="Genomic_DNA"/>
</dbReference>
<reference evidence="1" key="1">
    <citation type="submission" date="2019-08" db="EMBL/GenBank/DDBJ databases">
        <authorList>
            <person name="Kucharzyk K."/>
            <person name="Murdoch R.W."/>
            <person name="Higgins S."/>
            <person name="Loffler F."/>
        </authorList>
    </citation>
    <scope>NUCLEOTIDE SEQUENCE</scope>
</reference>